<gene>
    <name evidence="2" type="ORF">UJA718_LOCUS38981</name>
</gene>
<reference evidence="2" key="1">
    <citation type="submission" date="2021-02" db="EMBL/GenBank/DDBJ databases">
        <authorList>
            <person name="Nowell W R."/>
        </authorList>
    </citation>
    <scope>NUCLEOTIDE SEQUENCE</scope>
</reference>
<dbReference type="AlphaFoldDB" id="A0A821LIQ6"/>
<name>A0A821LIQ6_9BILA</name>
<keyword evidence="3" id="KW-1185">Reference proteome</keyword>
<feature type="compositionally biased region" description="Polar residues" evidence="1">
    <location>
        <begin position="1"/>
        <end position="22"/>
    </location>
</feature>
<dbReference type="EMBL" id="CAJOBP010040657">
    <property type="protein sequence ID" value="CAF4752096.1"/>
    <property type="molecule type" value="Genomic_DNA"/>
</dbReference>
<comment type="caution">
    <text evidence="2">The sequence shown here is derived from an EMBL/GenBank/DDBJ whole genome shotgun (WGS) entry which is preliminary data.</text>
</comment>
<accession>A0A821LIQ6</accession>
<sequence>MASSAADVLSSTTNNLESQPPEKSSLEQFRKLFIGGLTYSTTDEKL</sequence>
<evidence type="ECO:0000313" key="3">
    <source>
        <dbReference type="Proteomes" id="UP000663873"/>
    </source>
</evidence>
<protein>
    <submittedName>
        <fullName evidence="2">Uncharacterized protein</fullName>
    </submittedName>
</protein>
<feature type="non-terminal residue" evidence="2">
    <location>
        <position position="46"/>
    </location>
</feature>
<feature type="region of interest" description="Disordered" evidence="1">
    <location>
        <begin position="1"/>
        <end position="27"/>
    </location>
</feature>
<organism evidence="2 3">
    <name type="scientific">Rotaria socialis</name>
    <dbReference type="NCBI Taxonomy" id="392032"/>
    <lineage>
        <taxon>Eukaryota</taxon>
        <taxon>Metazoa</taxon>
        <taxon>Spiralia</taxon>
        <taxon>Gnathifera</taxon>
        <taxon>Rotifera</taxon>
        <taxon>Eurotatoria</taxon>
        <taxon>Bdelloidea</taxon>
        <taxon>Philodinida</taxon>
        <taxon>Philodinidae</taxon>
        <taxon>Rotaria</taxon>
    </lineage>
</organism>
<evidence type="ECO:0000313" key="2">
    <source>
        <dbReference type="EMBL" id="CAF4752096.1"/>
    </source>
</evidence>
<evidence type="ECO:0000256" key="1">
    <source>
        <dbReference type="SAM" id="MobiDB-lite"/>
    </source>
</evidence>
<dbReference type="Proteomes" id="UP000663873">
    <property type="component" value="Unassembled WGS sequence"/>
</dbReference>
<proteinExistence type="predicted"/>